<dbReference type="EMBL" id="BONH01000002">
    <property type="protein sequence ID" value="GIF95980.1"/>
    <property type="molecule type" value="Genomic_DNA"/>
</dbReference>
<feature type="transmembrane region" description="Helical" evidence="5">
    <location>
        <begin position="369"/>
        <end position="392"/>
    </location>
</feature>
<feature type="transmembrane region" description="Helical" evidence="5">
    <location>
        <begin position="78"/>
        <end position="97"/>
    </location>
</feature>
<comment type="subcellular location">
    <subcellularLocation>
        <location evidence="1">Cell membrane</location>
        <topology evidence="1">Multi-pass membrane protein</topology>
    </subcellularLocation>
</comment>
<dbReference type="GO" id="GO:0005886">
    <property type="term" value="C:plasma membrane"/>
    <property type="evidence" value="ECO:0007669"/>
    <property type="project" value="UniProtKB-SubCell"/>
</dbReference>
<feature type="transmembrane region" description="Helical" evidence="5">
    <location>
        <begin position="136"/>
        <end position="158"/>
    </location>
</feature>
<reference evidence="7 8" key="1">
    <citation type="submission" date="2021-01" db="EMBL/GenBank/DDBJ databases">
        <title>Whole genome shotgun sequence of Catellatospora citrea NBRC 14495.</title>
        <authorList>
            <person name="Komaki H."/>
            <person name="Tamura T."/>
        </authorList>
    </citation>
    <scope>NUCLEOTIDE SEQUENCE [LARGE SCALE GENOMIC DNA]</scope>
    <source>
        <strain evidence="7 8">NBRC 14495</strain>
    </source>
</reference>
<feature type="transmembrane region" description="Helical" evidence="5">
    <location>
        <begin position="278"/>
        <end position="301"/>
    </location>
</feature>
<feature type="domain" description="Major facilitator superfamily (MFS) profile" evidence="6">
    <location>
        <begin position="12"/>
        <end position="469"/>
    </location>
</feature>
<feature type="transmembrane region" description="Helical" evidence="5">
    <location>
        <begin position="413"/>
        <end position="434"/>
    </location>
</feature>
<protein>
    <recommendedName>
        <fullName evidence="6">Major facilitator superfamily (MFS) profile domain-containing protein</fullName>
    </recommendedName>
</protein>
<keyword evidence="3 5" id="KW-1133">Transmembrane helix</keyword>
<dbReference type="GO" id="GO:0022857">
    <property type="term" value="F:transmembrane transporter activity"/>
    <property type="evidence" value="ECO:0007669"/>
    <property type="project" value="InterPro"/>
</dbReference>
<dbReference type="AlphaFoldDB" id="A0A8J3NX27"/>
<feature type="transmembrane region" description="Helical" evidence="5">
    <location>
        <begin position="229"/>
        <end position="249"/>
    </location>
</feature>
<keyword evidence="8" id="KW-1185">Reference proteome</keyword>
<evidence type="ECO:0000256" key="3">
    <source>
        <dbReference type="ARBA" id="ARBA00022989"/>
    </source>
</evidence>
<feature type="transmembrane region" description="Helical" evidence="5">
    <location>
        <begin position="446"/>
        <end position="464"/>
    </location>
</feature>
<feature type="transmembrane region" description="Helical" evidence="5">
    <location>
        <begin position="313"/>
        <end position="331"/>
    </location>
</feature>
<feature type="transmembrane region" description="Helical" evidence="5">
    <location>
        <begin position="103"/>
        <end position="124"/>
    </location>
</feature>
<dbReference type="PANTHER" id="PTHR42718:SF39">
    <property type="entry name" value="ACTINORHODIN TRANSPORTER-RELATED"/>
    <property type="match status" value="1"/>
</dbReference>
<feature type="transmembrane region" description="Helical" evidence="5">
    <location>
        <begin position="170"/>
        <end position="190"/>
    </location>
</feature>
<dbReference type="Proteomes" id="UP000659904">
    <property type="component" value="Unassembled WGS sequence"/>
</dbReference>
<proteinExistence type="predicted"/>
<evidence type="ECO:0000256" key="5">
    <source>
        <dbReference type="SAM" id="Phobius"/>
    </source>
</evidence>
<dbReference type="InterPro" id="IPR011701">
    <property type="entry name" value="MFS"/>
</dbReference>
<dbReference type="CDD" id="cd17321">
    <property type="entry name" value="MFS_MMR_MDR_like"/>
    <property type="match status" value="1"/>
</dbReference>
<evidence type="ECO:0000256" key="2">
    <source>
        <dbReference type="ARBA" id="ARBA00022692"/>
    </source>
</evidence>
<dbReference type="Gene3D" id="1.20.1720.10">
    <property type="entry name" value="Multidrug resistance protein D"/>
    <property type="match status" value="2"/>
</dbReference>
<dbReference type="PANTHER" id="PTHR42718">
    <property type="entry name" value="MAJOR FACILITATOR SUPERFAMILY MULTIDRUG TRANSPORTER MFSC"/>
    <property type="match status" value="1"/>
</dbReference>
<comment type="caution">
    <text evidence="7">The sequence shown here is derived from an EMBL/GenBank/DDBJ whole genome shotgun (WGS) entry which is preliminary data.</text>
</comment>
<dbReference type="PROSITE" id="PS50850">
    <property type="entry name" value="MFS"/>
    <property type="match status" value="1"/>
</dbReference>
<organism evidence="7 8">
    <name type="scientific">Catellatospora citrea</name>
    <dbReference type="NCBI Taxonomy" id="53366"/>
    <lineage>
        <taxon>Bacteria</taxon>
        <taxon>Bacillati</taxon>
        <taxon>Actinomycetota</taxon>
        <taxon>Actinomycetes</taxon>
        <taxon>Micromonosporales</taxon>
        <taxon>Micromonosporaceae</taxon>
        <taxon>Catellatospora</taxon>
    </lineage>
</organism>
<dbReference type="RefSeq" id="WP_120320932.1">
    <property type="nucleotide sequence ID" value="NZ_BONH01000002.1"/>
</dbReference>
<evidence type="ECO:0000313" key="8">
    <source>
        <dbReference type="Proteomes" id="UP000659904"/>
    </source>
</evidence>
<evidence type="ECO:0000313" key="7">
    <source>
        <dbReference type="EMBL" id="GIF95980.1"/>
    </source>
</evidence>
<dbReference type="InterPro" id="IPR020846">
    <property type="entry name" value="MFS_dom"/>
</dbReference>
<sequence length="492" mass="51138">MENISNGRRWLGLMAILAATLMNLLDSTVVNVAAPAILADLHGTYGDLQWIAAGYTLALAVGLLVGGRLGDMFGRRRVLLVGVVGFVAASALCAAAWSPESLIGARVVQGLFGAVMIPQGFGLIRDLFGPADIGKAFGVFGPAIGLSTILGPVVSGVLVDADLFGTGWRMVFAINLPLGLFALIAGLRTLPAGISPARARRLDTLGALLAAAGMFLLVFPLMQGREHGWPAWTWAMLAASVVVLAVFAAHQRRRRASGRTPLVELSVFAKRSYTSGTLFVLVFFGAIVGFSLAVGLFLQLGLHYSPVRASVTMAAWAVGAFLGSGFSAGAMAKLGRRILHLGLALMTVGLILLYTMFSAYGTGIGGWSLALPLFTYGLGMGMIFVPLFDVIMGDIADHEVGSASGILESIQQLGSSLGVAALGTVFFTAAGVTGQAAGFLHASQRVTLVTIALTAVAFGLAFLLPRKVRGHAAPQQEPAPAVVTPEREPALV</sequence>
<gene>
    <name evidence="7" type="ORF">Cci01nite_10740</name>
</gene>
<dbReference type="Pfam" id="PF07690">
    <property type="entry name" value="MFS_1"/>
    <property type="match status" value="1"/>
</dbReference>
<dbReference type="InterPro" id="IPR036259">
    <property type="entry name" value="MFS_trans_sf"/>
</dbReference>
<feature type="transmembrane region" description="Helical" evidence="5">
    <location>
        <begin position="202"/>
        <end position="223"/>
    </location>
</feature>
<dbReference type="SUPFAM" id="SSF103473">
    <property type="entry name" value="MFS general substrate transporter"/>
    <property type="match status" value="1"/>
</dbReference>
<evidence type="ECO:0000259" key="6">
    <source>
        <dbReference type="PROSITE" id="PS50850"/>
    </source>
</evidence>
<evidence type="ECO:0000256" key="4">
    <source>
        <dbReference type="ARBA" id="ARBA00023136"/>
    </source>
</evidence>
<keyword evidence="4 5" id="KW-0472">Membrane</keyword>
<feature type="transmembrane region" description="Helical" evidence="5">
    <location>
        <begin position="49"/>
        <end position="66"/>
    </location>
</feature>
<evidence type="ECO:0000256" key="1">
    <source>
        <dbReference type="ARBA" id="ARBA00004651"/>
    </source>
</evidence>
<name>A0A8J3NX27_9ACTN</name>
<feature type="transmembrane region" description="Helical" evidence="5">
    <location>
        <begin position="338"/>
        <end position="357"/>
    </location>
</feature>
<accession>A0A8J3NX27</accession>
<keyword evidence="2 5" id="KW-0812">Transmembrane</keyword>